<dbReference type="InterPro" id="IPR006577">
    <property type="entry name" value="UAS"/>
</dbReference>
<reference evidence="8 9" key="1">
    <citation type="submission" date="2023-03" db="EMBL/GenBank/DDBJ databases">
        <title>High-quality genome of Scylla paramamosain provides insights in environmental adaptation.</title>
        <authorList>
            <person name="Zhang L."/>
        </authorList>
    </citation>
    <scope>NUCLEOTIDE SEQUENCE [LARGE SCALE GENOMIC DNA]</scope>
    <source>
        <strain evidence="8">LZ_2023a</strain>
        <tissue evidence="8">Muscle</tissue>
    </source>
</reference>
<feature type="repeat" description="ANK" evidence="3">
    <location>
        <begin position="626"/>
        <end position="658"/>
    </location>
</feature>
<keyword evidence="4" id="KW-0479">Metal-binding</keyword>
<dbReference type="GO" id="GO:0003676">
    <property type="term" value="F:nucleic acid binding"/>
    <property type="evidence" value="ECO:0007669"/>
    <property type="project" value="InterPro"/>
</dbReference>
<dbReference type="Proteomes" id="UP001487740">
    <property type="component" value="Unassembled WGS sequence"/>
</dbReference>
<dbReference type="InterPro" id="IPR049483">
    <property type="entry name" value="FAF1_2-like_UAS"/>
</dbReference>
<dbReference type="GO" id="GO:0008270">
    <property type="term" value="F:zinc ion binding"/>
    <property type="evidence" value="ECO:0007669"/>
    <property type="project" value="UniProtKB-KW"/>
</dbReference>
<dbReference type="PANTHER" id="PTHR24198">
    <property type="entry name" value="ANKYRIN REPEAT AND PROTEIN KINASE DOMAIN-CONTAINING PROTEIN"/>
    <property type="match status" value="1"/>
</dbReference>
<keyword evidence="2 3" id="KW-0040">ANK repeat</keyword>
<feature type="domain" description="CCHC-type" evidence="7">
    <location>
        <begin position="1582"/>
        <end position="1597"/>
    </location>
</feature>
<keyword evidence="4" id="KW-0863">Zinc-finger</keyword>
<dbReference type="Pfam" id="PF00023">
    <property type="entry name" value="Ank"/>
    <property type="match status" value="1"/>
</dbReference>
<organism evidence="8 9">
    <name type="scientific">Scylla paramamosain</name>
    <name type="common">Mud crab</name>
    <dbReference type="NCBI Taxonomy" id="85552"/>
    <lineage>
        <taxon>Eukaryota</taxon>
        <taxon>Metazoa</taxon>
        <taxon>Ecdysozoa</taxon>
        <taxon>Arthropoda</taxon>
        <taxon>Crustacea</taxon>
        <taxon>Multicrustacea</taxon>
        <taxon>Malacostraca</taxon>
        <taxon>Eumalacostraca</taxon>
        <taxon>Eucarida</taxon>
        <taxon>Decapoda</taxon>
        <taxon>Pleocyemata</taxon>
        <taxon>Brachyura</taxon>
        <taxon>Eubrachyura</taxon>
        <taxon>Portunoidea</taxon>
        <taxon>Portunidae</taxon>
        <taxon>Portuninae</taxon>
        <taxon>Scylla</taxon>
    </lineage>
</organism>
<feature type="region of interest" description="Disordered" evidence="6">
    <location>
        <begin position="98"/>
        <end position="169"/>
    </location>
</feature>
<feature type="compositionally biased region" description="Basic and acidic residues" evidence="6">
    <location>
        <begin position="99"/>
        <end position="110"/>
    </location>
</feature>
<gene>
    <name evidence="8" type="ORF">O3P69_014690</name>
</gene>
<evidence type="ECO:0000259" key="7">
    <source>
        <dbReference type="PROSITE" id="PS50158"/>
    </source>
</evidence>
<evidence type="ECO:0000313" key="8">
    <source>
        <dbReference type="EMBL" id="KAK8392492.1"/>
    </source>
</evidence>
<dbReference type="SUPFAM" id="SSF48403">
    <property type="entry name" value="Ankyrin repeat"/>
    <property type="match status" value="2"/>
</dbReference>
<keyword evidence="4" id="KW-0862">Zinc</keyword>
<feature type="coiled-coil region" evidence="5">
    <location>
        <begin position="1135"/>
        <end position="1163"/>
    </location>
</feature>
<dbReference type="SMART" id="SM00248">
    <property type="entry name" value="ANK"/>
    <property type="match status" value="11"/>
</dbReference>
<dbReference type="Pfam" id="PF21021">
    <property type="entry name" value="FAF1"/>
    <property type="match status" value="1"/>
</dbReference>
<dbReference type="PROSITE" id="PS50158">
    <property type="entry name" value="ZF_CCHC"/>
    <property type="match status" value="1"/>
</dbReference>
<accession>A0AAW0U272</accession>
<comment type="caution">
    <text evidence="8">The sequence shown here is derived from an EMBL/GenBank/DDBJ whole genome shotgun (WGS) entry which is preliminary data.</text>
</comment>
<feature type="repeat" description="ANK" evidence="3">
    <location>
        <begin position="724"/>
        <end position="756"/>
    </location>
</feature>
<feature type="compositionally biased region" description="Basic and acidic residues" evidence="6">
    <location>
        <begin position="146"/>
        <end position="168"/>
    </location>
</feature>
<evidence type="ECO:0000256" key="2">
    <source>
        <dbReference type="ARBA" id="ARBA00023043"/>
    </source>
</evidence>
<evidence type="ECO:0000313" key="9">
    <source>
        <dbReference type="Proteomes" id="UP001487740"/>
    </source>
</evidence>
<dbReference type="PROSITE" id="PS50088">
    <property type="entry name" value="ANK_REPEAT"/>
    <property type="match status" value="3"/>
</dbReference>
<sequence>MADWAMIKIKITEVYRVADPKAWLRNDPVPTVPSRSRSVEALRGDKTWSTFRKKLTRATRVADPKAWLRSDPEPPVPSRSSGCLLRLKEEWEALTVRRSHCEKSGRKEQAGADEGEQDCEERHVATRQAVGCASRVQEEGSSSKVKKTDQDSKGHCNRRKEKDSKWMEQRNNARPRAGTWMGGGHYSWRKIQEGRRPKLRTRGGGRRKSVDIWSLRRRVSKEMYMLSKEGYKVLDNTRPGANIRVIQKAVKEHLGEMGTEDLVTIQGGGNDLEEIGGKETVWWMEEMVCTMASSTTAVRKQPSSDGGHGVLGNDSSICMRQQSLIPDNLEDEVEMVEHFVEEFKHRYGGSHLPAFKKDTLENVILKAKNCSPREKKPLAIYMHHDRNENFCSEVLCSNSVAAYLNGNFVVWGWDLTSSKQIHRVIKPIREYVSYSLSMKIKDAGDNQLPLLLTICCTSWGPEVLSYIYSTSCVSDVMNCLMINKMVFDDNLSTELQKLEELECKRTASWSIPWKCETDATLEPSKEHKAKLRLEEKQQKEVEETRKKELVQAISSGDMDTIQKIHDQGGDLTILVQAVHQGNVIWCLVTQAAHNGHTHLLLPLLDAGLSVDGNRQENSHSSEKHTTSWTPLIVAARQGHVRMIEELLFYGANPLAKDQQGATALHHAAFCGHVTCVDVLISCTPTTITDNSGRTPVHAACLRGHLPVIKLLAESGWKLDVVDEEGNTALHLSAWYGSLEVVKYLYKADSKINPYKKNSERLTPFDYAVREGHHHVEKWFMKVRGSHSMDLTHTQYLIKSQNKYSEDLFKTAKMWLSADNIEGIANLCFINDPHWMDKNGMTILHLAVTETYCSLLCTAKLLDGIIHPHVVTLEGFTPLDLARLEFKKSGFNRQRKIIKILEEHQCPKEDGSPEELYEKLLTIISEGDSVEAVSHLLCAGAPMELVGNFPNSALQLAITNDCPRIVSILLASGASLTPRTEGLNLLQQAWYSANTTSKVFCAINNAFSRQLKRERDRLPRHTKGLREDLAKLIASIDGDKPWEACWQSGRTMAKLTSFMVTAVRANCPLTAGFLQWAGAGAFFSASRKTTPLHAALEEGNLSLTETLIRDLGASLYIPDARDHFPKDISNMTPALLDKLERQMYEREQRHLEALKEHKKDESEKQMVQAVLDLQKELFNKHTTNSTDAIFSGIGALNDNVQETVAYALLVASRSGLQQLLYLMLTVAHLPADLVVDVTSNTTALHEAAAHGKSGCIALLLSILNNAARAMGIILGRVMAFDDTYKGRLELVGSTRDGSKLFAPDEFDINIVIPAADRVSVSMHQELDESVRYQVIGDYPTLFIMGGKPRQFSQTPRSSRRSPRAPSALEQVQTEAIASLQQQLATRPAHHPAAPRSSAPENCDVEMSTAAFRSWRWAPAEAVLHIRLHCTPPLQRSLDARFTAGEWQALTVEEALDDISRITLLATNQAADWCKLFTANQEHSESISEYFARCETFHDADSLRKFCAVFEAAYRDAAFLSFGGNFRQETTAVAAVTPLPGAPQDELAPPVAATRRQPSKPRCGNCGTMQKPGRGSCPAGELACFNCGKTGHLRSLCKSRTKKAAAAEDLETSGIVIAATGKAQSQPYIWVTVSDTRKEGKSARIQVVPDTGSSVCGGASPAGNAGHRDGVTSASRQIARRGKCEPQAHGRILLHHATWQQGHNTRRLCHEDHLPVLHLTSLQGSGIDTR</sequence>
<name>A0AAW0U272_SCYPA</name>
<keyword evidence="5" id="KW-0175">Coiled coil</keyword>
<feature type="region of interest" description="Disordered" evidence="6">
    <location>
        <begin position="1381"/>
        <end position="1400"/>
    </location>
</feature>
<dbReference type="PANTHER" id="PTHR24198:SF165">
    <property type="entry name" value="ANKYRIN REPEAT-CONTAINING PROTEIN-RELATED"/>
    <property type="match status" value="1"/>
</dbReference>
<feature type="region of interest" description="Disordered" evidence="6">
    <location>
        <begin position="1345"/>
        <end position="1367"/>
    </location>
</feature>
<evidence type="ECO:0000256" key="3">
    <source>
        <dbReference type="PROSITE-ProRule" id="PRU00023"/>
    </source>
</evidence>
<evidence type="ECO:0000256" key="5">
    <source>
        <dbReference type="SAM" id="Coils"/>
    </source>
</evidence>
<dbReference type="InterPro" id="IPR002110">
    <property type="entry name" value="Ankyrin_rpt"/>
</dbReference>
<dbReference type="InterPro" id="IPR001878">
    <property type="entry name" value="Znf_CCHC"/>
</dbReference>
<feature type="repeat" description="ANK" evidence="3">
    <location>
        <begin position="691"/>
        <end position="723"/>
    </location>
</feature>
<dbReference type="PROSITE" id="PS50297">
    <property type="entry name" value="ANK_REP_REGION"/>
    <property type="match status" value="3"/>
</dbReference>
<feature type="compositionally biased region" description="Low complexity" evidence="6">
    <location>
        <begin position="1389"/>
        <end position="1398"/>
    </location>
</feature>
<dbReference type="EMBL" id="JARAKH010000022">
    <property type="protein sequence ID" value="KAK8392492.1"/>
    <property type="molecule type" value="Genomic_DNA"/>
</dbReference>
<dbReference type="SMART" id="SM00594">
    <property type="entry name" value="UAS"/>
    <property type="match status" value="1"/>
</dbReference>
<dbReference type="InterPro" id="IPR036770">
    <property type="entry name" value="Ankyrin_rpt-contain_sf"/>
</dbReference>
<evidence type="ECO:0000256" key="1">
    <source>
        <dbReference type="ARBA" id="ARBA00022737"/>
    </source>
</evidence>
<keyword evidence="1" id="KW-0677">Repeat</keyword>
<protein>
    <recommendedName>
        <fullName evidence="7">CCHC-type domain-containing protein</fullName>
    </recommendedName>
</protein>
<evidence type="ECO:0000256" key="4">
    <source>
        <dbReference type="PROSITE-ProRule" id="PRU00047"/>
    </source>
</evidence>
<evidence type="ECO:0000256" key="6">
    <source>
        <dbReference type="SAM" id="MobiDB-lite"/>
    </source>
</evidence>
<dbReference type="Gene3D" id="3.40.30.10">
    <property type="entry name" value="Glutaredoxin"/>
    <property type="match status" value="1"/>
</dbReference>
<proteinExistence type="predicted"/>
<dbReference type="Pfam" id="PF12796">
    <property type="entry name" value="Ank_2"/>
    <property type="match status" value="2"/>
</dbReference>
<keyword evidence="9" id="KW-1185">Reference proteome</keyword>
<dbReference type="SMART" id="SM00343">
    <property type="entry name" value="ZnF_C2HC"/>
    <property type="match status" value="1"/>
</dbReference>
<dbReference type="Gene3D" id="1.25.40.20">
    <property type="entry name" value="Ankyrin repeat-containing domain"/>
    <property type="match status" value="5"/>
</dbReference>